<keyword evidence="4" id="KW-0175">Coiled coil</keyword>
<evidence type="ECO:0000256" key="2">
    <source>
        <dbReference type="ARBA" id="ARBA00022670"/>
    </source>
</evidence>
<dbReference type="EMBL" id="CP144692">
    <property type="protein sequence ID" value="WVY96438.1"/>
    <property type="molecule type" value="Genomic_DNA"/>
</dbReference>
<feature type="compositionally biased region" description="Low complexity" evidence="5">
    <location>
        <begin position="416"/>
        <end position="425"/>
    </location>
</feature>
<evidence type="ECO:0000256" key="1">
    <source>
        <dbReference type="ARBA" id="ARBA00005234"/>
    </source>
</evidence>
<dbReference type="Pfam" id="PF02902">
    <property type="entry name" value="Peptidase_C48"/>
    <property type="match status" value="1"/>
</dbReference>
<gene>
    <name evidence="7" type="ORF">V8G54_028589</name>
</gene>
<protein>
    <recommendedName>
        <fullName evidence="6">Ubiquitin-like protease family profile domain-containing protein</fullName>
    </recommendedName>
</protein>
<feature type="compositionally biased region" description="Low complexity" evidence="5">
    <location>
        <begin position="436"/>
        <end position="450"/>
    </location>
</feature>
<evidence type="ECO:0000259" key="6">
    <source>
        <dbReference type="PROSITE" id="PS50600"/>
    </source>
</evidence>
<evidence type="ECO:0000256" key="4">
    <source>
        <dbReference type="SAM" id="Coils"/>
    </source>
</evidence>
<evidence type="ECO:0000313" key="8">
    <source>
        <dbReference type="Proteomes" id="UP001374535"/>
    </source>
</evidence>
<name>A0AAQ3RIB0_VIGMU</name>
<dbReference type="InterPro" id="IPR003653">
    <property type="entry name" value="Peptidase_C48_C"/>
</dbReference>
<dbReference type="InterPro" id="IPR038765">
    <property type="entry name" value="Papain-like_cys_pep_sf"/>
</dbReference>
<organism evidence="7 8">
    <name type="scientific">Vigna mungo</name>
    <name type="common">Black gram</name>
    <name type="synonym">Phaseolus mungo</name>
    <dbReference type="NCBI Taxonomy" id="3915"/>
    <lineage>
        <taxon>Eukaryota</taxon>
        <taxon>Viridiplantae</taxon>
        <taxon>Streptophyta</taxon>
        <taxon>Embryophyta</taxon>
        <taxon>Tracheophyta</taxon>
        <taxon>Spermatophyta</taxon>
        <taxon>Magnoliopsida</taxon>
        <taxon>eudicotyledons</taxon>
        <taxon>Gunneridae</taxon>
        <taxon>Pentapetalae</taxon>
        <taxon>rosids</taxon>
        <taxon>fabids</taxon>
        <taxon>Fabales</taxon>
        <taxon>Fabaceae</taxon>
        <taxon>Papilionoideae</taxon>
        <taxon>50 kb inversion clade</taxon>
        <taxon>NPAAA clade</taxon>
        <taxon>indigoferoid/millettioid clade</taxon>
        <taxon>Phaseoleae</taxon>
        <taxon>Vigna</taxon>
    </lineage>
</organism>
<evidence type="ECO:0000313" key="7">
    <source>
        <dbReference type="EMBL" id="WVY96438.1"/>
    </source>
</evidence>
<dbReference type="SUPFAM" id="SSF54001">
    <property type="entry name" value="Cysteine proteinases"/>
    <property type="match status" value="1"/>
</dbReference>
<evidence type="ECO:0000256" key="3">
    <source>
        <dbReference type="ARBA" id="ARBA00022801"/>
    </source>
</evidence>
<keyword evidence="3" id="KW-0378">Hydrolase</keyword>
<accession>A0AAQ3RIB0</accession>
<dbReference type="Proteomes" id="UP001374535">
    <property type="component" value="Chromosome 9"/>
</dbReference>
<comment type="similarity">
    <text evidence="1">Belongs to the peptidase C48 family.</text>
</comment>
<feature type="region of interest" description="Disordered" evidence="5">
    <location>
        <begin position="336"/>
        <end position="359"/>
    </location>
</feature>
<keyword evidence="2" id="KW-0645">Protease</keyword>
<reference evidence="7 8" key="1">
    <citation type="journal article" date="2023" name="Life. Sci Alliance">
        <title>Evolutionary insights into 3D genome organization and epigenetic landscape of Vigna mungo.</title>
        <authorList>
            <person name="Junaid A."/>
            <person name="Singh B."/>
            <person name="Bhatia S."/>
        </authorList>
    </citation>
    <scope>NUCLEOTIDE SEQUENCE [LARGE SCALE GENOMIC DNA]</scope>
    <source>
        <strain evidence="7">Urdbean</strain>
    </source>
</reference>
<dbReference type="PROSITE" id="PS50600">
    <property type="entry name" value="ULP_PROTEASE"/>
    <property type="match status" value="1"/>
</dbReference>
<dbReference type="GO" id="GO:0008234">
    <property type="term" value="F:cysteine-type peptidase activity"/>
    <property type="evidence" value="ECO:0007669"/>
    <property type="project" value="InterPro"/>
</dbReference>
<keyword evidence="8" id="KW-1185">Reference proteome</keyword>
<dbReference type="GO" id="GO:0006508">
    <property type="term" value="P:proteolysis"/>
    <property type="evidence" value="ECO:0007669"/>
    <property type="project" value="UniProtKB-KW"/>
</dbReference>
<feature type="compositionally biased region" description="Low complexity" evidence="5">
    <location>
        <begin position="345"/>
        <end position="357"/>
    </location>
</feature>
<proteinExistence type="inferred from homology"/>
<feature type="region of interest" description="Disordered" evidence="5">
    <location>
        <begin position="405"/>
        <end position="450"/>
    </location>
</feature>
<sequence length="848" mass="95134">MEIGIFSSVVDEVRQQYLCENNAVTEKGWIFGRSVAFWQPLNGDVSNGEVCCVRWFKTLKVQNFERLRFFVVDVAELVTGWIEAKCRAQDNTSLTVELKMVPCKSNWRMRAWMDASYVIQMNSLLQLRHQNRIFRTPFKICLRIHDSIQLNLQLLKLMDVVMSLGFGVGGLEVPLDESIVGKVGEHFSDCKKTELDDMMKLFNVLVHNDDVDVDVVCHDLSNLSSYDWSSAVHSYIVNSLNRCNKRILTGNIKESLSISGSAVVLQLWAYERLGLYAHTSDKVFPRILRFHSVNYDAEEIDALLQRGEVHFDWYLSSEDRVNPIIRATFNLDGVGRADGSRRGGEQLQGEGEGSSELPAVDKIRRNTERIRSVRNEIAAVRKELSDLRKLRKFGYVDNLVVEGERKEDCGGEEVPAEAPVEAAGPTNETAEEKAPASEGPGNEGAANEAAADEGLGNEAPRDEGVGNEAAADEGFVNDTAAIEGCANEGPTIKAAADEAYADEVNGAVAPVDEECAGEFSEEAAHKEGGDEACETHEKGAFDAHDEGAAHADEEASAKASCPFIKIGDDDDGGHVEPKLVVPLRSYNGDPKTRVNLDILYNTVTRVDIGRRYVSEIMAQLLTTAECHSLGRRECVDNMTVMFAATVFMYFEKRSSRVIKRMVFSPNFASHVLIDYKRKPCNQHVWQLHDYQAYFQSELVKVEDLLSADWVFIPVVSSEHWWCYALKVGTFELFVIDSLEKGIKGRCWIDRTIAQKMQRLWALLTNSAEDSKCPLVVQKAKIPVQPNTYDCGVIMLKAIQIWDGEEKFDGKSMPDYTNLAGFRMKFIWDWIMDEENVRRIDTLHDLGLI</sequence>
<evidence type="ECO:0000256" key="5">
    <source>
        <dbReference type="SAM" id="MobiDB-lite"/>
    </source>
</evidence>
<feature type="domain" description="Ubiquitin-like protease family profile" evidence="6">
    <location>
        <begin position="619"/>
        <end position="801"/>
    </location>
</feature>
<feature type="coiled-coil region" evidence="4">
    <location>
        <begin position="363"/>
        <end position="390"/>
    </location>
</feature>
<dbReference type="AlphaFoldDB" id="A0AAQ3RIB0"/>
<dbReference type="Gene3D" id="3.40.395.10">
    <property type="entry name" value="Adenoviral Proteinase, Chain A"/>
    <property type="match status" value="1"/>
</dbReference>